<organism evidence="4 5">
    <name type="scientific">Thermoflavimicrobium daqui</name>
    <dbReference type="NCBI Taxonomy" id="2137476"/>
    <lineage>
        <taxon>Bacteria</taxon>
        <taxon>Bacillati</taxon>
        <taxon>Bacillota</taxon>
        <taxon>Bacilli</taxon>
        <taxon>Bacillales</taxon>
        <taxon>Thermoactinomycetaceae</taxon>
        <taxon>Thermoflavimicrobium</taxon>
    </lineage>
</organism>
<keyword evidence="2 3" id="KW-0802">TPR repeat</keyword>
<reference evidence="4 5" key="2">
    <citation type="submission" date="2018-06" db="EMBL/GenBank/DDBJ databases">
        <authorList>
            <person name="Zhirakovskaya E."/>
        </authorList>
    </citation>
    <scope>NUCLEOTIDE SEQUENCE [LARGE SCALE GENOMIC DNA]</scope>
    <source>
        <strain evidence="4 5">FBKL4.011</strain>
    </source>
</reference>
<dbReference type="AlphaFoldDB" id="A0A364K5P0"/>
<evidence type="ECO:0000313" key="5">
    <source>
        <dbReference type="Proteomes" id="UP000251213"/>
    </source>
</evidence>
<feature type="repeat" description="TPR" evidence="3">
    <location>
        <begin position="180"/>
        <end position="213"/>
    </location>
</feature>
<keyword evidence="5" id="KW-1185">Reference proteome</keyword>
<protein>
    <submittedName>
        <fullName evidence="4">Uncharacterized protein</fullName>
    </submittedName>
</protein>
<proteinExistence type="predicted"/>
<dbReference type="EMBL" id="QJKK01000003">
    <property type="protein sequence ID" value="RAL25629.1"/>
    <property type="molecule type" value="Genomic_DNA"/>
</dbReference>
<dbReference type="PANTHER" id="PTHR45586">
    <property type="entry name" value="TPR REPEAT-CONTAINING PROTEIN PA4667"/>
    <property type="match status" value="1"/>
</dbReference>
<dbReference type="InterPro" id="IPR011990">
    <property type="entry name" value="TPR-like_helical_dom_sf"/>
</dbReference>
<dbReference type="InterPro" id="IPR051012">
    <property type="entry name" value="CellSynth/LPSAsmb/PSIAsmb"/>
</dbReference>
<evidence type="ECO:0000256" key="1">
    <source>
        <dbReference type="ARBA" id="ARBA00022737"/>
    </source>
</evidence>
<dbReference type="SUPFAM" id="SSF48452">
    <property type="entry name" value="TPR-like"/>
    <property type="match status" value="1"/>
</dbReference>
<dbReference type="SMART" id="SM00028">
    <property type="entry name" value="TPR"/>
    <property type="match status" value="5"/>
</dbReference>
<dbReference type="Gene3D" id="1.25.40.10">
    <property type="entry name" value="Tetratricopeptide repeat domain"/>
    <property type="match status" value="1"/>
</dbReference>
<comment type="caution">
    <text evidence="4">The sequence shown here is derived from an EMBL/GenBank/DDBJ whole genome shotgun (WGS) entry which is preliminary data.</text>
</comment>
<dbReference type="Pfam" id="PF13432">
    <property type="entry name" value="TPR_16"/>
    <property type="match status" value="1"/>
</dbReference>
<dbReference type="Pfam" id="PF13181">
    <property type="entry name" value="TPR_8"/>
    <property type="match status" value="1"/>
</dbReference>
<keyword evidence="1" id="KW-0677">Repeat</keyword>
<sequence>MSEEEAKMTVPVLDFLTQTRKSPLGGYRFHRAKIERQIAKDPQVNYFIELAKLEASKGHWERSQQVIESALQINPYSGEIQLFLAQVLEMQGKDEEARTVYLNLLDEHSYMSEAYREFGRFLIVQGSISLAQSILLRGLELNPKDALAHTLLAEIYLQKDRRAQAVLHLEIAKRFHQGQLSFHQRSAQLYMALEEYEEAVKHFKLAMQADRKNKSLRVLFRQAMKAKENQKKQSILNRWMIWKKWGW</sequence>
<dbReference type="Proteomes" id="UP000251213">
    <property type="component" value="Unassembled WGS sequence"/>
</dbReference>
<dbReference type="InterPro" id="IPR019734">
    <property type="entry name" value="TPR_rpt"/>
</dbReference>
<evidence type="ECO:0000256" key="3">
    <source>
        <dbReference type="PROSITE-ProRule" id="PRU00339"/>
    </source>
</evidence>
<name>A0A364K5P0_9BACL</name>
<reference evidence="4 5" key="1">
    <citation type="submission" date="2018-06" db="EMBL/GenBank/DDBJ databases">
        <title>Thermoflavimicrobium daqus sp. nov., a thermophilic microbe isolated from Moutai-flavour Daqu.</title>
        <authorList>
            <person name="Wang X."/>
            <person name="Zhou H."/>
        </authorList>
    </citation>
    <scope>NUCLEOTIDE SEQUENCE [LARGE SCALE GENOMIC DNA]</scope>
    <source>
        <strain evidence="4 5">FBKL4.011</strain>
    </source>
</reference>
<accession>A0A364K5P0</accession>
<dbReference type="PROSITE" id="PS50005">
    <property type="entry name" value="TPR"/>
    <property type="match status" value="2"/>
</dbReference>
<evidence type="ECO:0000313" key="4">
    <source>
        <dbReference type="EMBL" id="RAL25629.1"/>
    </source>
</evidence>
<dbReference type="PANTHER" id="PTHR45586:SF1">
    <property type="entry name" value="LIPOPOLYSACCHARIDE ASSEMBLY PROTEIN B"/>
    <property type="match status" value="1"/>
</dbReference>
<dbReference type="OrthoDB" id="2989031at2"/>
<feature type="repeat" description="TPR" evidence="3">
    <location>
        <begin position="112"/>
        <end position="145"/>
    </location>
</feature>
<evidence type="ECO:0000256" key="2">
    <source>
        <dbReference type="ARBA" id="ARBA00022803"/>
    </source>
</evidence>
<gene>
    <name evidence="4" type="ORF">DL897_06000</name>
</gene>